<comment type="caution">
    <text evidence="2">The sequence shown here is derived from an EMBL/GenBank/DDBJ whole genome shotgun (WGS) entry which is preliminary data.</text>
</comment>
<evidence type="ECO:0000256" key="1">
    <source>
        <dbReference type="SAM" id="Coils"/>
    </source>
</evidence>
<keyword evidence="3" id="KW-1185">Reference proteome</keyword>
<evidence type="ECO:0000313" key="3">
    <source>
        <dbReference type="Proteomes" id="UP000631114"/>
    </source>
</evidence>
<keyword evidence="1" id="KW-0175">Coiled coil</keyword>
<proteinExistence type="predicted"/>
<organism evidence="2 3">
    <name type="scientific">Coptis chinensis</name>
    <dbReference type="NCBI Taxonomy" id="261450"/>
    <lineage>
        <taxon>Eukaryota</taxon>
        <taxon>Viridiplantae</taxon>
        <taxon>Streptophyta</taxon>
        <taxon>Embryophyta</taxon>
        <taxon>Tracheophyta</taxon>
        <taxon>Spermatophyta</taxon>
        <taxon>Magnoliopsida</taxon>
        <taxon>Ranunculales</taxon>
        <taxon>Ranunculaceae</taxon>
        <taxon>Coptidoideae</taxon>
        <taxon>Coptis</taxon>
    </lineage>
</organism>
<dbReference type="Proteomes" id="UP000631114">
    <property type="component" value="Unassembled WGS sequence"/>
</dbReference>
<dbReference type="EMBL" id="JADFTS010000002">
    <property type="protein sequence ID" value="KAF9618259.1"/>
    <property type="molecule type" value="Genomic_DNA"/>
</dbReference>
<name>A0A835IJJ5_9MAGN</name>
<gene>
    <name evidence="2" type="ORF">IFM89_000894</name>
</gene>
<evidence type="ECO:0000313" key="2">
    <source>
        <dbReference type="EMBL" id="KAF9618259.1"/>
    </source>
</evidence>
<feature type="coiled-coil region" evidence="1">
    <location>
        <begin position="171"/>
        <end position="198"/>
    </location>
</feature>
<accession>A0A835IJJ5</accession>
<protein>
    <submittedName>
        <fullName evidence="2">Uncharacterized protein</fullName>
    </submittedName>
</protein>
<reference evidence="2 3" key="1">
    <citation type="submission" date="2020-10" db="EMBL/GenBank/DDBJ databases">
        <title>The Coptis chinensis genome and diversification of protoberbering-type alkaloids.</title>
        <authorList>
            <person name="Wang B."/>
            <person name="Shu S."/>
            <person name="Song C."/>
            <person name="Liu Y."/>
        </authorList>
    </citation>
    <scope>NUCLEOTIDE SEQUENCE [LARGE SCALE GENOMIC DNA]</scope>
    <source>
        <strain evidence="2">HL-2020</strain>
        <tissue evidence="2">Leaf</tissue>
    </source>
</reference>
<feature type="coiled-coil region" evidence="1">
    <location>
        <begin position="11"/>
        <end position="38"/>
    </location>
</feature>
<sequence length="252" mass="29050">MDDSGAILCQISTLKDMLDQVNQEIEEHIQITREIESEVANCSEIENGLALRESELMKMKCVAEFEINGLIQVSGIGRNSVEVLDKELNCLREKRDGALNRITHKREAFILRCSEFQRNISKGENEQVWKLLLEKEVLENDNYKLNMKVSSLTNSMSAFVEEILEELHTCNSALHAEIRRENLENKKLLEDIEDLKTSLIATSTFENHPRYVVCVLYFFKSGCSNPMQALEDYFAIKIWLLSRILTLFHCSL</sequence>
<dbReference type="OrthoDB" id="780314at2759"/>
<dbReference type="AlphaFoldDB" id="A0A835IJJ5"/>